<evidence type="ECO:0000313" key="21">
    <source>
        <dbReference type="EMBL" id="TCS96727.1"/>
    </source>
</evidence>
<protein>
    <recommendedName>
        <fullName evidence="4 16">DNA polymerase I</fullName>
        <ecNumber evidence="3 16">2.7.7.7</ecNumber>
    </recommendedName>
</protein>
<feature type="domain" description="3'-5' exonuclease" evidence="18">
    <location>
        <begin position="301"/>
        <end position="476"/>
    </location>
</feature>
<evidence type="ECO:0000256" key="15">
    <source>
        <dbReference type="ARBA" id="ARBA00049244"/>
    </source>
</evidence>
<evidence type="ECO:0000256" key="12">
    <source>
        <dbReference type="ARBA" id="ARBA00022932"/>
    </source>
</evidence>
<dbReference type="Pfam" id="PF22619">
    <property type="entry name" value="DNA_polI_exo1"/>
    <property type="match status" value="1"/>
</dbReference>
<dbReference type="SUPFAM" id="SSF88723">
    <property type="entry name" value="PIN domain-like"/>
    <property type="match status" value="1"/>
</dbReference>
<organism evidence="21 22">
    <name type="scientific">Hazenella coriacea</name>
    <dbReference type="NCBI Taxonomy" id="1179467"/>
    <lineage>
        <taxon>Bacteria</taxon>
        <taxon>Bacillati</taxon>
        <taxon>Bacillota</taxon>
        <taxon>Bacilli</taxon>
        <taxon>Bacillales</taxon>
        <taxon>Thermoactinomycetaceae</taxon>
        <taxon>Hazenella</taxon>
    </lineage>
</organism>
<dbReference type="SMART" id="SM00475">
    <property type="entry name" value="53EXOc"/>
    <property type="match status" value="1"/>
</dbReference>
<dbReference type="GO" id="GO:0006261">
    <property type="term" value="P:DNA-templated DNA replication"/>
    <property type="evidence" value="ECO:0007669"/>
    <property type="project" value="UniProtKB-UniRule"/>
</dbReference>
<dbReference type="CDD" id="cd09859">
    <property type="entry name" value="PIN_53EXO"/>
    <property type="match status" value="1"/>
</dbReference>
<dbReference type="GO" id="GO:0008409">
    <property type="term" value="F:5'-3' exonuclease activity"/>
    <property type="evidence" value="ECO:0007669"/>
    <property type="project" value="InterPro"/>
</dbReference>
<dbReference type="InterPro" id="IPR036279">
    <property type="entry name" value="5-3_exonuclease_C_sf"/>
</dbReference>
<evidence type="ECO:0000256" key="6">
    <source>
        <dbReference type="ARBA" id="ARBA00022695"/>
    </source>
</evidence>
<gene>
    <name evidence="17" type="primary">polA</name>
    <name evidence="21" type="ORF">EDD58_101368</name>
</gene>
<comment type="catalytic activity">
    <reaction evidence="15 17">
        <text>DNA(n) + a 2'-deoxyribonucleoside 5'-triphosphate = DNA(n+1) + diphosphate</text>
        <dbReference type="Rhea" id="RHEA:22508"/>
        <dbReference type="Rhea" id="RHEA-COMP:17339"/>
        <dbReference type="Rhea" id="RHEA-COMP:17340"/>
        <dbReference type="ChEBI" id="CHEBI:33019"/>
        <dbReference type="ChEBI" id="CHEBI:61560"/>
        <dbReference type="ChEBI" id="CHEBI:173112"/>
        <dbReference type="EC" id="2.7.7.7"/>
    </reaction>
</comment>
<keyword evidence="12 17" id="KW-0239">DNA-directed DNA polymerase</keyword>
<dbReference type="PANTHER" id="PTHR10133:SF27">
    <property type="entry name" value="DNA POLYMERASE NU"/>
    <property type="match status" value="1"/>
</dbReference>
<dbReference type="CDD" id="cd06140">
    <property type="entry name" value="DNA_polA_I_Bacillus_like_exo"/>
    <property type="match status" value="1"/>
</dbReference>
<evidence type="ECO:0000256" key="16">
    <source>
        <dbReference type="NCBIfam" id="TIGR00593"/>
    </source>
</evidence>
<dbReference type="InterPro" id="IPR002562">
    <property type="entry name" value="3'-5'_exonuclease_dom"/>
</dbReference>
<dbReference type="FunFam" id="3.40.50.1010:FF:000001">
    <property type="entry name" value="DNA polymerase I"/>
    <property type="match status" value="1"/>
</dbReference>
<sequence length="885" mass="101013">MDKKLVLIDGNSIAYRAFYALPLLSNSNQVFTNAVYGFTLMLLKVLEEEKPTHVLVAFDAGKQTFRHKQYTEYKGTRDKTPGELSEQIPLIKELLDAFQIPYHELYEFEADDIIGTVAKSEISKGMETLIVTGDKDLLQLVEDQVQVLLTRKGVTDADRYDLKAIQDKYGLTPQQIIDLKGLMGDPSDNIPGIPGVGEKTALKLLHQFPSVEEVLDHIDELPGKKLKEKVEEHQEQALLSKQLATIRTDVPLNYRLDELAFPSMDLDKVIPLFKKLEFKSLIQRFSKEQVDQEEAPEKKLESISYESVEVSRVNDYANLLTCGELALFVETTAPNPHRSKMIGLCLSDGEKHLYVPTEVVKEWSALQEWLADPHRQKVVYDMKKTKIVLKNEGFSCEGIQFDVLLAAYLINPSESQLELSEIADRYPTVSALPSDEQVYGKGAKRRLLEGEELAEHLARKTQAILELQPLLKEDLKEAEMEKLLFDLEMPLSTVLAKMERQGVLVDPHRLDQMGEDLKLSMNQLTKEIYQLAGVEFNINSPKQLGEILFDKLGLPVLKKTKTGYSTSADVLEKLAPQHEIVDKILHYRQVGKLYSTYVEGLIKEIGPDQKIHTHFNQTITATGRLSSTEPNLQNIPIRLEEGRRIRQVFIPSQEDWYMLSADYSQVELRVLAHLSQDQALQAAFIKEADIHTQTAMDVFQVAEEDVTPLMRRQAKAVNFGIVYGISDFGLAQNLNITTKEAKYFIERYFETYPGVKDYMDQIVQQAKKDGFVTTLLHRRRYLPDINSRSFHVRGFAERTAMNTPIQGTAADIIKFAMVKLDQQMMDRNLKSRMLLQVHDELIFEVPEDELTEMQQLVRKVMEEALRLSVPLKVDINYGKSWYEAK</sequence>
<dbReference type="CDD" id="cd09898">
    <property type="entry name" value="H3TH_53EXO"/>
    <property type="match status" value="1"/>
</dbReference>
<dbReference type="SUPFAM" id="SSF53098">
    <property type="entry name" value="Ribonuclease H-like"/>
    <property type="match status" value="1"/>
</dbReference>
<dbReference type="GO" id="GO:0006302">
    <property type="term" value="P:double-strand break repair"/>
    <property type="evidence" value="ECO:0007669"/>
    <property type="project" value="TreeGrafter"/>
</dbReference>
<proteinExistence type="inferred from homology"/>
<dbReference type="NCBIfam" id="NF004397">
    <property type="entry name" value="PRK05755.1"/>
    <property type="match status" value="1"/>
</dbReference>
<dbReference type="SMART" id="SM00474">
    <property type="entry name" value="35EXOc"/>
    <property type="match status" value="1"/>
</dbReference>
<feature type="domain" description="5'-3' exonuclease" evidence="19">
    <location>
        <begin position="3"/>
        <end position="262"/>
    </location>
</feature>
<dbReference type="FunFam" id="1.10.150.20:FF:000002">
    <property type="entry name" value="DNA polymerase I"/>
    <property type="match status" value="1"/>
</dbReference>
<evidence type="ECO:0000256" key="7">
    <source>
        <dbReference type="ARBA" id="ARBA00022705"/>
    </source>
</evidence>
<dbReference type="SMART" id="SM00482">
    <property type="entry name" value="POLAc"/>
    <property type="match status" value="1"/>
</dbReference>
<comment type="similarity">
    <text evidence="1 17">Belongs to the DNA polymerase type-A family.</text>
</comment>
<dbReference type="Gene3D" id="3.30.70.370">
    <property type="match status" value="1"/>
</dbReference>
<evidence type="ECO:0000256" key="8">
    <source>
        <dbReference type="ARBA" id="ARBA00022722"/>
    </source>
</evidence>
<dbReference type="SUPFAM" id="SSF56672">
    <property type="entry name" value="DNA/RNA polymerases"/>
    <property type="match status" value="1"/>
</dbReference>
<evidence type="ECO:0000313" key="22">
    <source>
        <dbReference type="Proteomes" id="UP000294937"/>
    </source>
</evidence>
<evidence type="ECO:0000259" key="20">
    <source>
        <dbReference type="SMART" id="SM00482"/>
    </source>
</evidence>
<dbReference type="InterPro" id="IPR019760">
    <property type="entry name" value="DNA-dir_DNA_pol_A_CS"/>
</dbReference>
<comment type="caution">
    <text evidence="21">The sequence shown here is derived from an EMBL/GenBank/DDBJ whole genome shotgun (WGS) entry which is preliminary data.</text>
</comment>
<dbReference type="PRINTS" id="PR00868">
    <property type="entry name" value="DNAPOLI"/>
</dbReference>
<dbReference type="Pfam" id="PF00476">
    <property type="entry name" value="DNA_pol_A"/>
    <property type="match status" value="1"/>
</dbReference>
<keyword evidence="22" id="KW-1185">Reference proteome</keyword>
<dbReference type="InterPro" id="IPR001098">
    <property type="entry name" value="DNA-dir_DNA_pol_A_palm_dom"/>
</dbReference>
<evidence type="ECO:0000256" key="5">
    <source>
        <dbReference type="ARBA" id="ARBA00022679"/>
    </source>
</evidence>
<keyword evidence="14 17" id="KW-0234">DNA repair</keyword>
<dbReference type="Proteomes" id="UP000294937">
    <property type="component" value="Unassembled WGS sequence"/>
</dbReference>
<keyword evidence="13 17" id="KW-0238">DNA-binding</keyword>
<dbReference type="InterPro" id="IPR008918">
    <property type="entry name" value="HhH2"/>
</dbReference>
<name>A0A4V2UVQ8_9BACL</name>
<keyword evidence="10" id="KW-0378">Hydrolase</keyword>
<dbReference type="InterPro" id="IPR018320">
    <property type="entry name" value="DNA_polymerase_1"/>
</dbReference>
<reference evidence="21 22" key="1">
    <citation type="submission" date="2019-03" db="EMBL/GenBank/DDBJ databases">
        <title>Genomic Encyclopedia of Type Strains, Phase IV (KMG-IV): sequencing the most valuable type-strain genomes for metagenomic binning, comparative biology and taxonomic classification.</title>
        <authorList>
            <person name="Goeker M."/>
        </authorList>
    </citation>
    <scope>NUCLEOTIDE SEQUENCE [LARGE SCALE GENOMIC DNA]</scope>
    <source>
        <strain evidence="21 22">DSM 45707</strain>
    </source>
</reference>
<keyword evidence="6 17" id="KW-0548">Nucleotidyltransferase</keyword>
<evidence type="ECO:0000256" key="10">
    <source>
        <dbReference type="ARBA" id="ARBA00022801"/>
    </source>
</evidence>
<dbReference type="InterPro" id="IPR029060">
    <property type="entry name" value="PIN-like_dom_sf"/>
</dbReference>
<dbReference type="NCBIfam" id="TIGR00593">
    <property type="entry name" value="pola"/>
    <property type="match status" value="1"/>
</dbReference>
<evidence type="ECO:0000256" key="13">
    <source>
        <dbReference type="ARBA" id="ARBA00023125"/>
    </source>
</evidence>
<evidence type="ECO:0000256" key="1">
    <source>
        <dbReference type="ARBA" id="ARBA00007705"/>
    </source>
</evidence>
<dbReference type="Gene3D" id="1.10.150.20">
    <property type="entry name" value="5' to 3' exonuclease, C-terminal subdomain"/>
    <property type="match status" value="2"/>
</dbReference>
<accession>A0A4V2UVQ8</accession>
<keyword evidence="11" id="KW-0269">Exonuclease</keyword>
<evidence type="ECO:0000259" key="19">
    <source>
        <dbReference type="SMART" id="SM00475"/>
    </source>
</evidence>
<keyword evidence="8" id="KW-0540">Nuclease</keyword>
<dbReference type="FunFam" id="1.10.150.20:FF:000003">
    <property type="entry name" value="DNA polymerase I"/>
    <property type="match status" value="1"/>
</dbReference>
<dbReference type="SUPFAM" id="SSF47807">
    <property type="entry name" value="5' to 3' exonuclease, C-terminal subdomain"/>
    <property type="match status" value="1"/>
</dbReference>
<dbReference type="PANTHER" id="PTHR10133">
    <property type="entry name" value="DNA POLYMERASE I"/>
    <property type="match status" value="1"/>
</dbReference>
<dbReference type="GO" id="GO:0008408">
    <property type="term" value="F:3'-5' exonuclease activity"/>
    <property type="evidence" value="ECO:0007669"/>
    <property type="project" value="InterPro"/>
</dbReference>
<dbReference type="Pfam" id="PF01367">
    <property type="entry name" value="5_3_exonuc"/>
    <property type="match status" value="1"/>
</dbReference>
<dbReference type="InterPro" id="IPR012337">
    <property type="entry name" value="RNaseH-like_sf"/>
</dbReference>
<dbReference type="InterPro" id="IPR043502">
    <property type="entry name" value="DNA/RNA_pol_sf"/>
</dbReference>
<dbReference type="InterPro" id="IPR002421">
    <property type="entry name" value="5-3_exonuclease"/>
</dbReference>
<dbReference type="Pfam" id="PF02739">
    <property type="entry name" value="5_3_exonuc_N"/>
    <property type="match status" value="1"/>
</dbReference>
<evidence type="ECO:0000256" key="9">
    <source>
        <dbReference type="ARBA" id="ARBA00022763"/>
    </source>
</evidence>
<dbReference type="GO" id="GO:0003677">
    <property type="term" value="F:DNA binding"/>
    <property type="evidence" value="ECO:0007669"/>
    <property type="project" value="UniProtKB-UniRule"/>
</dbReference>
<evidence type="ECO:0000256" key="4">
    <source>
        <dbReference type="ARBA" id="ARBA00020311"/>
    </source>
</evidence>
<evidence type="ECO:0000256" key="17">
    <source>
        <dbReference type="RuleBase" id="RU004460"/>
    </source>
</evidence>
<dbReference type="PROSITE" id="PS00447">
    <property type="entry name" value="DNA_POLYMERASE_A"/>
    <property type="match status" value="1"/>
</dbReference>
<keyword evidence="7 17" id="KW-0235">DNA replication</keyword>
<dbReference type="GO" id="GO:0003887">
    <property type="term" value="F:DNA-directed DNA polymerase activity"/>
    <property type="evidence" value="ECO:0007669"/>
    <property type="project" value="UniProtKB-UniRule"/>
</dbReference>
<comment type="subunit">
    <text evidence="2 17">Single-chain monomer with multiple functions.</text>
</comment>
<dbReference type="InterPro" id="IPR036397">
    <property type="entry name" value="RNaseH_sf"/>
</dbReference>
<dbReference type="EC" id="2.7.7.7" evidence="3 16"/>
<dbReference type="CDD" id="cd08637">
    <property type="entry name" value="DNA_pol_A_pol_I_C"/>
    <property type="match status" value="1"/>
</dbReference>
<evidence type="ECO:0000256" key="14">
    <source>
        <dbReference type="ARBA" id="ARBA00023204"/>
    </source>
</evidence>
<evidence type="ECO:0000259" key="18">
    <source>
        <dbReference type="SMART" id="SM00474"/>
    </source>
</evidence>
<dbReference type="InterPro" id="IPR020046">
    <property type="entry name" value="5-3_exonucl_a-hlix_arch_N"/>
</dbReference>
<evidence type="ECO:0000256" key="2">
    <source>
        <dbReference type="ARBA" id="ARBA00011541"/>
    </source>
</evidence>
<dbReference type="Gene3D" id="1.20.1060.10">
    <property type="entry name" value="Taq DNA Polymerase, Chain T, domain 4"/>
    <property type="match status" value="1"/>
</dbReference>
<evidence type="ECO:0000256" key="3">
    <source>
        <dbReference type="ARBA" id="ARBA00012417"/>
    </source>
</evidence>
<dbReference type="Gene3D" id="3.40.50.1010">
    <property type="entry name" value="5'-nuclease"/>
    <property type="match status" value="1"/>
</dbReference>
<keyword evidence="9 17" id="KW-0227">DNA damage</keyword>
<dbReference type="OrthoDB" id="9806424at2"/>
<dbReference type="Gene3D" id="3.30.420.10">
    <property type="entry name" value="Ribonuclease H-like superfamily/Ribonuclease H"/>
    <property type="match status" value="1"/>
</dbReference>
<dbReference type="SMART" id="SM00279">
    <property type="entry name" value="HhH2"/>
    <property type="match status" value="1"/>
</dbReference>
<dbReference type="EMBL" id="SMAG01000001">
    <property type="protein sequence ID" value="TCS96727.1"/>
    <property type="molecule type" value="Genomic_DNA"/>
</dbReference>
<dbReference type="InterPro" id="IPR020045">
    <property type="entry name" value="DNA_polI_H3TH"/>
</dbReference>
<keyword evidence="5 17" id="KW-0808">Transferase</keyword>
<evidence type="ECO:0000256" key="11">
    <source>
        <dbReference type="ARBA" id="ARBA00022839"/>
    </source>
</evidence>
<feature type="domain" description="DNA-directed DNA polymerase family A palm" evidence="20">
    <location>
        <begin position="642"/>
        <end position="849"/>
    </location>
</feature>
<dbReference type="AlphaFoldDB" id="A0A4V2UVQ8"/>
<dbReference type="RefSeq" id="WP_131923118.1">
    <property type="nucleotide sequence ID" value="NZ_SMAG01000001.1"/>
</dbReference>
<dbReference type="InterPro" id="IPR054690">
    <property type="entry name" value="DNA_polI_exonuclease"/>
</dbReference>
<dbReference type="InterPro" id="IPR002298">
    <property type="entry name" value="DNA_polymerase_A"/>
</dbReference>
<dbReference type="FunFam" id="1.20.1060.10:FF:000001">
    <property type="entry name" value="DNA polymerase I"/>
    <property type="match status" value="1"/>
</dbReference>